<dbReference type="AlphaFoldDB" id="A0A6A5YI50"/>
<proteinExistence type="predicted"/>
<evidence type="ECO:0008006" key="4">
    <source>
        <dbReference type="Google" id="ProtNLM"/>
    </source>
</evidence>
<feature type="signal peptide" evidence="1">
    <location>
        <begin position="1"/>
        <end position="18"/>
    </location>
</feature>
<protein>
    <recommendedName>
        <fullName evidence="4">Siderophore biosynthesis</fullName>
    </recommendedName>
</protein>
<evidence type="ECO:0000313" key="3">
    <source>
        <dbReference type="Proteomes" id="UP000799770"/>
    </source>
</evidence>
<sequence>MYTSTTFLALAFAATTFAKTDLAGCTSTTVGASIEYYVPGTGEVCSILDCGGGRAPPKTDVPGCAAYVGTATYEPSFLPGYNAASTTGGAASSVVSSVEAQSTVYETAPAASAASSAVAYPSTLASITSLIVTGTGSPSVAPSGGNNLTASATLSATGTGSVPESTGAANVLAAAGGLLGLAAGVVGLAVL</sequence>
<organism evidence="2 3">
    <name type="scientific">Lophiotrema nucula</name>
    <dbReference type="NCBI Taxonomy" id="690887"/>
    <lineage>
        <taxon>Eukaryota</taxon>
        <taxon>Fungi</taxon>
        <taxon>Dikarya</taxon>
        <taxon>Ascomycota</taxon>
        <taxon>Pezizomycotina</taxon>
        <taxon>Dothideomycetes</taxon>
        <taxon>Pleosporomycetidae</taxon>
        <taxon>Pleosporales</taxon>
        <taxon>Lophiotremataceae</taxon>
        <taxon>Lophiotrema</taxon>
    </lineage>
</organism>
<accession>A0A6A5YI50</accession>
<keyword evidence="3" id="KW-1185">Reference proteome</keyword>
<name>A0A6A5YI50_9PLEO</name>
<dbReference type="Proteomes" id="UP000799770">
    <property type="component" value="Unassembled WGS sequence"/>
</dbReference>
<keyword evidence="1" id="KW-0732">Signal</keyword>
<dbReference type="OrthoDB" id="3942074at2759"/>
<evidence type="ECO:0000313" key="2">
    <source>
        <dbReference type="EMBL" id="KAF2105891.1"/>
    </source>
</evidence>
<feature type="chain" id="PRO_5025337816" description="Siderophore biosynthesis" evidence="1">
    <location>
        <begin position="19"/>
        <end position="191"/>
    </location>
</feature>
<gene>
    <name evidence="2" type="ORF">BDV96DRAFT_591734</name>
</gene>
<reference evidence="2" key="1">
    <citation type="journal article" date="2020" name="Stud. Mycol.">
        <title>101 Dothideomycetes genomes: a test case for predicting lifestyles and emergence of pathogens.</title>
        <authorList>
            <person name="Haridas S."/>
            <person name="Albert R."/>
            <person name="Binder M."/>
            <person name="Bloem J."/>
            <person name="Labutti K."/>
            <person name="Salamov A."/>
            <person name="Andreopoulos B."/>
            <person name="Baker S."/>
            <person name="Barry K."/>
            <person name="Bills G."/>
            <person name="Bluhm B."/>
            <person name="Cannon C."/>
            <person name="Castanera R."/>
            <person name="Culley D."/>
            <person name="Daum C."/>
            <person name="Ezra D."/>
            <person name="Gonzalez J."/>
            <person name="Henrissat B."/>
            <person name="Kuo A."/>
            <person name="Liang C."/>
            <person name="Lipzen A."/>
            <person name="Lutzoni F."/>
            <person name="Magnuson J."/>
            <person name="Mondo S."/>
            <person name="Nolan M."/>
            <person name="Ohm R."/>
            <person name="Pangilinan J."/>
            <person name="Park H.-J."/>
            <person name="Ramirez L."/>
            <person name="Alfaro M."/>
            <person name="Sun H."/>
            <person name="Tritt A."/>
            <person name="Yoshinaga Y."/>
            <person name="Zwiers L.-H."/>
            <person name="Turgeon B."/>
            <person name="Goodwin S."/>
            <person name="Spatafora J."/>
            <person name="Crous P."/>
            <person name="Grigoriev I."/>
        </authorList>
    </citation>
    <scope>NUCLEOTIDE SEQUENCE</scope>
    <source>
        <strain evidence="2">CBS 627.86</strain>
    </source>
</reference>
<evidence type="ECO:0000256" key="1">
    <source>
        <dbReference type="SAM" id="SignalP"/>
    </source>
</evidence>
<dbReference type="EMBL" id="ML977369">
    <property type="protein sequence ID" value="KAF2105891.1"/>
    <property type="molecule type" value="Genomic_DNA"/>
</dbReference>